<comment type="catalytic activity">
    <reaction evidence="5">
        <text>(R)-pantoate + NADP(+) = 2-dehydropantoate + NADPH + H(+)</text>
        <dbReference type="Rhea" id="RHEA:16233"/>
        <dbReference type="ChEBI" id="CHEBI:11561"/>
        <dbReference type="ChEBI" id="CHEBI:15378"/>
        <dbReference type="ChEBI" id="CHEBI:15980"/>
        <dbReference type="ChEBI" id="CHEBI:57783"/>
        <dbReference type="ChEBI" id="CHEBI:58349"/>
        <dbReference type="EC" id="1.1.1.169"/>
    </reaction>
</comment>
<dbReference type="PANTHER" id="PTHR21708">
    <property type="entry name" value="PROBABLE 2-DEHYDROPANTOATE 2-REDUCTASE"/>
    <property type="match status" value="1"/>
</dbReference>
<keyword evidence="10" id="KW-1185">Reference proteome</keyword>
<evidence type="ECO:0000259" key="7">
    <source>
        <dbReference type="Pfam" id="PF02558"/>
    </source>
</evidence>
<comment type="pathway">
    <text evidence="1">Cofactor biosynthesis; (R)-pantothenate biosynthesis; (R)-pantoate from 3-methyl-2-oxobutanoate: step 2/2.</text>
</comment>
<evidence type="ECO:0000256" key="6">
    <source>
        <dbReference type="SAM" id="Phobius"/>
    </source>
</evidence>
<evidence type="ECO:0000259" key="8">
    <source>
        <dbReference type="Pfam" id="PF08546"/>
    </source>
</evidence>
<dbReference type="Gene3D" id="1.10.1040.10">
    <property type="entry name" value="N-(1-d-carboxylethyl)-l-norvaline Dehydrogenase, domain 2"/>
    <property type="match status" value="1"/>
</dbReference>
<evidence type="ECO:0000256" key="1">
    <source>
        <dbReference type="ARBA" id="ARBA00004994"/>
    </source>
</evidence>
<keyword evidence="6" id="KW-1133">Transmembrane helix</keyword>
<accession>A0ABW5NBF7</accession>
<evidence type="ECO:0000313" key="10">
    <source>
        <dbReference type="Proteomes" id="UP001597459"/>
    </source>
</evidence>
<protein>
    <recommendedName>
        <fullName evidence="3">2-dehydropantoate 2-reductase</fullName>
        <ecNumber evidence="2">1.1.1.169</ecNumber>
    </recommendedName>
    <alternativeName>
        <fullName evidence="4">Ketopantoate reductase</fullName>
    </alternativeName>
</protein>
<dbReference type="Pfam" id="PF08546">
    <property type="entry name" value="ApbA_C"/>
    <property type="match status" value="1"/>
</dbReference>
<keyword evidence="6" id="KW-0472">Membrane</keyword>
<reference evidence="10" key="1">
    <citation type="journal article" date="2019" name="Int. J. Syst. Evol. Microbiol.">
        <title>The Global Catalogue of Microorganisms (GCM) 10K type strain sequencing project: providing services to taxonomists for standard genome sequencing and annotation.</title>
        <authorList>
            <consortium name="The Broad Institute Genomics Platform"/>
            <consortium name="The Broad Institute Genome Sequencing Center for Infectious Disease"/>
            <person name="Wu L."/>
            <person name="Ma J."/>
        </authorList>
    </citation>
    <scope>NUCLEOTIDE SEQUENCE [LARGE SCALE GENOMIC DNA]</scope>
    <source>
        <strain evidence="10">KCTC 42423</strain>
    </source>
</reference>
<evidence type="ECO:0000256" key="4">
    <source>
        <dbReference type="ARBA" id="ARBA00032024"/>
    </source>
</evidence>
<evidence type="ECO:0000256" key="2">
    <source>
        <dbReference type="ARBA" id="ARBA00013014"/>
    </source>
</evidence>
<dbReference type="PANTHER" id="PTHR21708:SF26">
    <property type="entry name" value="2-DEHYDROPANTOATE 2-REDUCTASE"/>
    <property type="match status" value="1"/>
</dbReference>
<dbReference type="SUPFAM" id="SSF51735">
    <property type="entry name" value="NAD(P)-binding Rossmann-fold domains"/>
    <property type="match status" value="1"/>
</dbReference>
<dbReference type="InterPro" id="IPR013752">
    <property type="entry name" value="KPA_reductase"/>
</dbReference>
<organism evidence="9 10">
    <name type="scientific">Aquimarina hainanensis</name>
    <dbReference type="NCBI Taxonomy" id="1578017"/>
    <lineage>
        <taxon>Bacteria</taxon>
        <taxon>Pseudomonadati</taxon>
        <taxon>Bacteroidota</taxon>
        <taxon>Flavobacteriia</taxon>
        <taxon>Flavobacteriales</taxon>
        <taxon>Flavobacteriaceae</taxon>
        <taxon>Aquimarina</taxon>
    </lineage>
</organism>
<feature type="transmembrane region" description="Helical" evidence="6">
    <location>
        <begin position="6"/>
        <end position="24"/>
    </location>
</feature>
<proteinExistence type="predicted"/>
<dbReference type="Proteomes" id="UP001597459">
    <property type="component" value="Unassembled WGS sequence"/>
</dbReference>
<sequence length="297" mass="33046">MSYKVGILGVGAIGTLMASLLYPNKKLSLSLYNRSPKQQLSIFNDKKEKKIPIHVETSLPEKRKLDFLCICLKEHQVKNAHTFLAGLIGVETKVIVIRNGIHHKEALLPYTSERNIIEAVIDCPVQPIADGRYEQLNKPVLIINRTAFSELFISLFSPADIKINCILNIKTIAWKKLCESAALGAILCLAGESCWIFKDQRLVNLHKKLLQEGVQVAIADGAEIKEPIFIEAIQKKLVNYPPEKGSSMLSDRKRGAPIELGAKNQVISSLGKQYAIETPIHDLVCMLLEKTNNNPTS</sequence>
<evidence type="ECO:0000256" key="5">
    <source>
        <dbReference type="ARBA" id="ARBA00048793"/>
    </source>
</evidence>
<dbReference type="SUPFAM" id="SSF48179">
    <property type="entry name" value="6-phosphogluconate dehydrogenase C-terminal domain-like"/>
    <property type="match status" value="1"/>
</dbReference>
<dbReference type="InterPro" id="IPR008927">
    <property type="entry name" value="6-PGluconate_DH-like_C_sf"/>
</dbReference>
<keyword evidence="6" id="KW-0812">Transmembrane</keyword>
<feature type="domain" description="Ketopantoate reductase C-terminal" evidence="8">
    <location>
        <begin position="168"/>
        <end position="289"/>
    </location>
</feature>
<feature type="domain" description="Ketopantoate reductase N-terminal" evidence="7">
    <location>
        <begin position="5"/>
        <end position="137"/>
    </location>
</feature>
<evidence type="ECO:0000313" key="9">
    <source>
        <dbReference type="EMBL" id="MFD2592897.1"/>
    </source>
</evidence>
<name>A0ABW5NBF7_9FLAO</name>
<dbReference type="EC" id="1.1.1.169" evidence="2"/>
<comment type="caution">
    <text evidence="9">The sequence shown here is derived from an EMBL/GenBank/DDBJ whole genome shotgun (WGS) entry which is preliminary data.</text>
</comment>
<dbReference type="InterPro" id="IPR013328">
    <property type="entry name" value="6PGD_dom2"/>
</dbReference>
<dbReference type="InterPro" id="IPR013332">
    <property type="entry name" value="KPR_N"/>
</dbReference>
<evidence type="ECO:0000256" key="3">
    <source>
        <dbReference type="ARBA" id="ARBA00019465"/>
    </source>
</evidence>
<dbReference type="Pfam" id="PF02558">
    <property type="entry name" value="ApbA"/>
    <property type="match status" value="1"/>
</dbReference>
<dbReference type="InterPro" id="IPR051402">
    <property type="entry name" value="KPR-Related"/>
</dbReference>
<dbReference type="Gene3D" id="3.40.50.720">
    <property type="entry name" value="NAD(P)-binding Rossmann-like Domain"/>
    <property type="match status" value="1"/>
</dbReference>
<dbReference type="InterPro" id="IPR036291">
    <property type="entry name" value="NAD(P)-bd_dom_sf"/>
</dbReference>
<dbReference type="EMBL" id="JBHULX010000039">
    <property type="protein sequence ID" value="MFD2592897.1"/>
    <property type="molecule type" value="Genomic_DNA"/>
</dbReference>
<gene>
    <name evidence="9" type="ORF">ACFSTE_18815</name>
</gene>
<dbReference type="RefSeq" id="WP_378255070.1">
    <property type="nucleotide sequence ID" value="NZ_JBHSJV010000001.1"/>
</dbReference>